<reference evidence="2 3" key="1">
    <citation type="submission" date="2019-05" db="EMBL/GenBank/DDBJ databases">
        <title>Another draft genome of Portunus trituberculatus and its Hox gene families provides insights of decapod evolution.</title>
        <authorList>
            <person name="Jeong J.-H."/>
            <person name="Song I."/>
            <person name="Kim S."/>
            <person name="Choi T."/>
            <person name="Kim D."/>
            <person name="Ryu S."/>
            <person name="Kim W."/>
        </authorList>
    </citation>
    <scope>NUCLEOTIDE SEQUENCE [LARGE SCALE GENOMIC DNA]</scope>
    <source>
        <tissue evidence="2">Muscle</tissue>
    </source>
</reference>
<evidence type="ECO:0000313" key="2">
    <source>
        <dbReference type="EMBL" id="MPC59759.1"/>
    </source>
</evidence>
<gene>
    <name evidence="2" type="primary">Ci-DRIL1</name>
    <name evidence="2" type="synonym">2</name>
    <name evidence="2" type="ORF">E2C01_053787</name>
</gene>
<evidence type="ECO:0000313" key="3">
    <source>
        <dbReference type="Proteomes" id="UP000324222"/>
    </source>
</evidence>
<accession>A0A5B7GQ51</accession>
<dbReference type="EMBL" id="VSRR010016850">
    <property type="protein sequence ID" value="MPC59759.1"/>
    <property type="molecule type" value="Genomic_DNA"/>
</dbReference>
<organism evidence="2 3">
    <name type="scientific">Portunus trituberculatus</name>
    <name type="common">Swimming crab</name>
    <name type="synonym">Neptunus trituberculatus</name>
    <dbReference type="NCBI Taxonomy" id="210409"/>
    <lineage>
        <taxon>Eukaryota</taxon>
        <taxon>Metazoa</taxon>
        <taxon>Ecdysozoa</taxon>
        <taxon>Arthropoda</taxon>
        <taxon>Crustacea</taxon>
        <taxon>Multicrustacea</taxon>
        <taxon>Malacostraca</taxon>
        <taxon>Eumalacostraca</taxon>
        <taxon>Eucarida</taxon>
        <taxon>Decapoda</taxon>
        <taxon>Pleocyemata</taxon>
        <taxon>Brachyura</taxon>
        <taxon>Eubrachyura</taxon>
        <taxon>Portunoidea</taxon>
        <taxon>Portunidae</taxon>
        <taxon>Portuninae</taxon>
        <taxon>Portunus</taxon>
    </lineage>
</organism>
<protein>
    <submittedName>
        <fullName evidence="2">Protein dead ringer</fullName>
    </submittedName>
</protein>
<keyword evidence="1" id="KW-0472">Membrane</keyword>
<dbReference type="Proteomes" id="UP000324222">
    <property type="component" value="Unassembled WGS sequence"/>
</dbReference>
<dbReference type="AlphaFoldDB" id="A0A5B7GQ51"/>
<proteinExistence type="predicted"/>
<name>A0A5B7GQ51_PORTR</name>
<feature type="transmembrane region" description="Helical" evidence="1">
    <location>
        <begin position="113"/>
        <end position="134"/>
    </location>
</feature>
<keyword evidence="1" id="KW-0812">Transmembrane</keyword>
<evidence type="ECO:0000256" key="1">
    <source>
        <dbReference type="SAM" id="Phobius"/>
    </source>
</evidence>
<comment type="caution">
    <text evidence="2">The sequence shown here is derived from an EMBL/GenBank/DDBJ whole genome shotgun (WGS) entry which is preliminary data.</text>
</comment>
<keyword evidence="3" id="KW-1185">Reference proteome</keyword>
<keyword evidence="1" id="KW-1133">Transmembrane helix</keyword>
<feature type="transmembrane region" description="Helical" evidence="1">
    <location>
        <begin position="41"/>
        <end position="59"/>
    </location>
</feature>
<sequence length="141" mass="16157">MGGSGAQKQLSWVRSGRLTGVTSGATLQPPAHPLRRKILGVYRLCFILTWCFCAWFQLYELDDDVKRKDFLDELFSFMQKRGEYWQSSKVTLLQNFLIILDTSLDFLLETGTFIGTFYLSLFVLSFLVYLLSLLRHGGRAG</sequence>